<protein>
    <submittedName>
        <fullName evidence="1">Uncharacterized protein</fullName>
    </submittedName>
</protein>
<accession>A0A498Q1J1</accession>
<sequence length="45" mass="5169">MHGRGVIDYLFNSSVECVESRATPRICHIKIFCMIILAFDLAEIR</sequence>
<proteinExistence type="predicted"/>
<gene>
    <name evidence="1" type="ORF">LAUMK136_02079</name>
</gene>
<reference evidence="1 2" key="1">
    <citation type="submission" date="2018-09" db="EMBL/GenBank/DDBJ databases">
        <authorList>
            <person name="Tagini F."/>
        </authorList>
    </citation>
    <scope>NUCLEOTIDE SEQUENCE [LARGE SCALE GENOMIC DNA]</scope>
    <source>
        <strain evidence="1 2">MK136</strain>
    </source>
</reference>
<name>A0A498Q1J1_9MYCO</name>
<dbReference type="EMBL" id="UPHP01000046">
    <property type="protein sequence ID" value="VBA37720.1"/>
    <property type="molecule type" value="Genomic_DNA"/>
</dbReference>
<organism evidence="1 2">
    <name type="scientific">Mycobacterium attenuatum</name>
    <dbReference type="NCBI Taxonomy" id="2341086"/>
    <lineage>
        <taxon>Bacteria</taxon>
        <taxon>Bacillati</taxon>
        <taxon>Actinomycetota</taxon>
        <taxon>Actinomycetes</taxon>
        <taxon>Mycobacteriales</taxon>
        <taxon>Mycobacteriaceae</taxon>
        <taxon>Mycobacterium</taxon>
    </lineage>
</organism>
<dbReference type="AlphaFoldDB" id="A0A498Q1J1"/>
<evidence type="ECO:0000313" key="2">
    <source>
        <dbReference type="Proteomes" id="UP000273307"/>
    </source>
</evidence>
<evidence type="ECO:0000313" key="1">
    <source>
        <dbReference type="EMBL" id="VBA37720.1"/>
    </source>
</evidence>
<dbReference type="Proteomes" id="UP000273307">
    <property type="component" value="Unassembled WGS sequence"/>
</dbReference>
<keyword evidence="2" id="KW-1185">Reference proteome</keyword>